<dbReference type="EMBL" id="WMBQ01000001">
    <property type="protein sequence ID" value="MTD94341.1"/>
    <property type="molecule type" value="Genomic_DNA"/>
</dbReference>
<organism evidence="4 5">
    <name type="scientific">Hyphomicrobium album</name>
    <dbReference type="NCBI Taxonomy" id="2665159"/>
    <lineage>
        <taxon>Bacteria</taxon>
        <taxon>Pseudomonadati</taxon>
        <taxon>Pseudomonadota</taxon>
        <taxon>Alphaproteobacteria</taxon>
        <taxon>Hyphomicrobiales</taxon>
        <taxon>Hyphomicrobiaceae</taxon>
        <taxon>Hyphomicrobium</taxon>
    </lineage>
</organism>
<dbReference type="RefSeq" id="WP_154738777.1">
    <property type="nucleotide sequence ID" value="NZ_WMBQ01000001.1"/>
</dbReference>
<dbReference type="Pfam" id="PF05170">
    <property type="entry name" value="AsmA"/>
    <property type="match status" value="2"/>
</dbReference>
<reference evidence="4 5" key="1">
    <citation type="submission" date="2019-11" db="EMBL/GenBank/DDBJ databases">
        <title>Identification of a novel strain.</title>
        <authorList>
            <person name="Xu Q."/>
            <person name="Wang G."/>
        </authorList>
    </citation>
    <scope>NUCLEOTIDE SEQUENCE [LARGE SCALE GENOMIC DNA]</scope>
    <source>
        <strain evidence="5">xq</strain>
    </source>
</reference>
<evidence type="ECO:0000259" key="3">
    <source>
        <dbReference type="Pfam" id="PF05170"/>
    </source>
</evidence>
<name>A0A6I3KNQ4_9HYPH</name>
<feature type="region of interest" description="Disordered" evidence="1">
    <location>
        <begin position="733"/>
        <end position="753"/>
    </location>
</feature>
<feature type="region of interest" description="Disordered" evidence="1">
    <location>
        <begin position="399"/>
        <end position="435"/>
    </location>
</feature>
<dbReference type="GO" id="GO:0005886">
    <property type="term" value="C:plasma membrane"/>
    <property type="evidence" value="ECO:0007669"/>
    <property type="project" value="TreeGrafter"/>
</dbReference>
<evidence type="ECO:0000313" key="5">
    <source>
        <dbReference type="Proteomes" id="UP000440694"/>
    </source>
</evidence>
<dbReference type="AlphaFoldDB" id="A0A6I3KNQ4"/>
<dbReference type="Proteomes" id="UP000440694">
    <property type="component" value="Unassembled WGS sequence"/>
</dbReference>
<evidence type="ECO:0000256" key="2">
    <source>
        <dbReference type="SAM" id="Phobius"/>
    </source>
</evidence>
<protein>
    <submittedName>
        <fullName evidence="4">AsmA family protein</fullName>
    </submittedName>
</protein>
<feature type="compositionally biased region" description="Basic and acidic residues" evidence="1">
    <location>
        <begin position="26"/>
        <end position="36"/>
    </location>
</feature>
<feature type="domain" description="AsmA" evidence="3">
    <location>
        <begin position="446"/>
        <end position="632"/>
    </location>
</feature>
<gene>
    <name evidence="4" type="ORF">GIW81_08330</name>
</gene>
<dbReference type="PANTHER" id="PTHR30441">
    <property type="entry name" value="DUF748 DOMAIN-CONTAINING PROTEIN"/>
    <property type="match status" value="1"/>
</dbReference>
<evidence type="ECO:0000313" key="4">
    <source>
        <dbReference type="EMBL" id="MTD94341.1"/>
    </source>
</evidence>
<sequence length="753" mass="78417">MANTRPPARGPQPPQRRDSSAPGRLSADRRYPEPPHRSSPLKAILLYGGVALLCLAVGAGTFFIMSPPTELIRREIIAGVKRETGRDLTIGGGASFTIFPGVGLRLNEVSLSAPPGMGGEPLVKMASFDVGVRLMPLLRQEIVIDRLELNEPVFSLRVDGDGRRSWDMAGLDLPIRFAGAERGTGLADLIVSPAAAAPPEVAAMSIDDIRIANGSVRYNDERNGAWGRFDGLNARFSLAAMDQPLTGSGSLVADGETFEFKSTLTSPSDVAAGQAAKLTFAVSGMPLTFSYDGTVGPNDGSGTISANSPSLSALAHWWGSEVSTEAGAGEVAFTARLDATPASVHLSDINLKAGRTAANGSVQFEERKGERPHVKADLKISGLNVAELPLGADLRAGRGASRAVPAPSPLSLDAAEPAPQTGEPNSIEDLLNQPGPRVKGYTQRAEGWSTEPINIKALGLADVDARLTLTDVAYGRTRIDAAQVNVAVKDLVARINLAEVRLYDGRGQGAITLDASASQPSFVSDISLTGISARPLLRDAAQVDWLSGTADVAWKVSGAGATEAAIVGSLNGNSKVALRDGAVIGFDLGGAMGELSEGSIPKFEHDPAKRTDFRSLTGTFAIAGGVATNNDLKLDSQHLHASGDGSVDLPQRSLDYTVRPKLVANLGGDGGDASAIGIEVPVRITGSWEKPEIAPDIGGAINNPNTVDAVKQIGKQLKGKNAGEIVNDLFGKDESGGPSKAEKLLEGLFGGKE</sequence>
<evidence type="ECO:0000256" key="1">
    <source>
        <dbReference type="SAM" id="MobiDB-lite"/>
    </source>
</evidence>
<proteinExistence type="predicted"/>
<keyword evidence="2" id="KW-1133">Transmembrane helix</keyword>
<comment type="caution">
    <text evidence="4">The sequence shown here is derived from an EMBL/GenBank/DDBJ whole genome shotgun (WGS) entry which is preliminary data.</text>
</comment>
<dbReference type="PANTHER" id="PTHR30441:SF4">
    <property type="entry name" value="PROTEIN ASMA"/>
    <property type="match status" value="1"/>
</dbReference>
<feature type="domain" description="AsmA" evidence="3">
    <location>
        <begin position="43"/>
        <end position="225"/>
    </location>
</feature>
<dbReference type="InterPro" id="IPR007844">
    <property type="entry name" value="AsmA"/>
</dbReference>
<keyword evidence="2" id="KW-0812">Transmembrane</keyword>
<keyword evidence="5" id="KW-1185">Reference proteome</keyword>
<dbReference type="GO" id="GO:0090313">
    <property type="term" value="P:regulation of protein targeting to membrane"/>
    <property type="evidence" value="ECO:0007669"/>
    <property type="project" value="TreeGrafter"/>
</dbReference>
<dbReference type="InterPro" id="IPR052894">
    <property type="entry name" value="AsmA-related"/>
</dbReference>
<accession>A0A6I3KNQ4</accession>
<feature type="region of interest" description="Disordered" evidence="1">
    <location>
        <begin position="1"/>
        <end position="38"/>
    </location>
</feature>
<feature type="transmembrane region" description="Helical" evidence="2">
    <location>
        <begin position="44"/>
        <end position="65"/>
    </location>
</feature>
<keyword evidence="2" id="KW-0472">Membrane</keyword>